<gene>
    <name evidence="1" type="ORF">G2W53_028532</name>
</gene>
<protein>
    <submittedName>
        <fullName evidence="1">Uncharacterized protein</fullName>
    </submittedName>
</protein>
<dbReference type="Proteomes" id="UP000634136">
    <property type="component" value="Unassembled WGS sequence"/>
</dbReference>
<evidence type="ECO:0000313" key="2">
    <source>
        <dbReference type="Proteomes" id="UP000634136"/>
    </source>
</evidence>
<name>A0A834WAV2_9FABA</name>
<organism evidence="1 2">
    <name type="scientific">Senna tora</name>
    <dbReference type="NCBI Taxonomy" id="362788"/>
    <lineage>
        <taxon>Eukaryota</taxon>
        <taxon>Viridiplantae</taxon>
        <taxon>Streptophyta</taxon>
        <taxon>Embryophyta</taxon>
        <taxon>Tracheophyta</taxon>
        <taxon>Spermatophyta</taxon>
        <taxon>Magnoliopsida</taxon>
        <taxon>eudicotyledons</taxon>
        <taxon>Gunneridae</taxon>
        <taxon>Pentapetalae</taxon>
        <taxon>rosids</taxon>
        <taxon>fabids</taxon>
        <taxon>Fabales</taxon>
        <taxon>Fabaceae</taxon>
        <taxon>Caesalpinioideae</taxon>
        <taxon>Cassia clade</taxon>
        <taxon>Senna</taxon>
    </lineage>
</organism>
<reference evidence="1" key="1">
    <citation type="submission" date="2020-09" db="EMBL/GenBank/DDBJ databases">
        <title>Genome-Enabled Discovery of Anthraquinone Biosynthesis in Senna tora.</title>
        <authorList>
            <person name="Kang S.-H."/>
            <person name="Pandey R.P."/>
            <person name="Lee C.-M."/>
            <person name="Sim J.-S."/>
            <person name="Jeong J.-T."/>
            <person name="Choi B.-S."/>
            <person name="Jung M."/>
            <person name="Ginzburg D."/>
            <person name="Zhao K."/>
            <person name="Won S.Y."/>
            <person name="Oh T.-J."/>
            <person name="Yu Y."/>
            <person name="Kim N.-H."/>
            <person name="Lee O.R."/>
            <person name="Lee T.-H."/>
            <person name="Bashyal P."/>
            <person name="Kim T.-S."/>
            <person name="Lee W.-H."/>
            <person name="Kawkins C."/>
            <person name="Kim C.-K."/>
            <person name="Kim J.S."/>
            <person name="Ahn B.O."/>
            <person name="Rhee S.Y."/>
            <person name="Sohng J.K."/>
        </authorList>
    </citation>
    <scope>NUCLEOTIDE SEQUENCE</scope>
    <source>
        <tissue evidence="1">Leaf</tissue>
    </source>
</reference>
<keyword evidence="2" id="KW-1185">Reference proteome</keyword>
<dbReference type="AlphaFoldDB" id="A0A834WAV2"/>
<sequence length="79" mass="8521">MANESRVEELGQVKAQSSLEKEVNGSDGVRNESIRPLALAWVAKGVDKAKKVTEVTGSVLGAKGMIIIQVFMLHQKEKG</sequence>
<accession>A0A834WAV2</accession>
<comment type="caution">
    <text evidence="1">The sequence shown here is derived from an EMBL/GenBank/DDBJ whole genome shotgun (WGS) entry which is preliminary data.</text>
</comment>
<proteinExistence type="predicted"/>
<evidence type="ECO:0000313" key="1">
    <source>
        <dbReference type="EMBL" id="KAF7814563.1"/>
    </source>
</evidence>
<dbReference type="EMBL" id="JAAIUW010000009">
    <property type="protein sequence ID" value="KAF7814563.1"/>
    <property type="molecule type" value="Genomic_DNA"/>
</dbReference>